<dbReference type="Gene3D" id="3.40.50.12780">
    <property type="entry name" value="N-terminal domain of ligase-like"/>
    <property type="match status" value="1"/>
</dbReference>
<keyword evidence="1" id="KW-0436">Ligase</keyword>
<dbReference type="InterPro" id="IPR000873">
    <property type="entry name" value="AMP-dep_synth/lig_dom"/>
</dbReference>
<protein>
    <submittedName>
        <fullName evidence="4">Uncharacterized protein</fullName>
    </submittedName>
</protein>
<dbReference type="EMBL" id="BAAAGS010000035">
    <property type="protein sequence ID" value="GAA0542883.1"/>
    <property type="molecule type" value="Genomic_DNA"/>
</dbReference>
<dbReference type="PROSITE" id="PS00455">
    <property type="entry name" value="AMP_BINDING"/>
    <property type="match status" value="1"/>
</dbReference>
<evidence type="ECO:0000313" key="4">
    <source>
        <dbReference type="EMBL" id="GAA0542883.1"/>
    </source>
</evidence>
<proteinExistence type="predicted"/>
<name>A0ABN1DGC2_SACER</name>
<dbReference type="Pfam" id="PF13193">
    <property type="entry name" value="AMP-binding_C"/>
    <property type="match status" value="1"/>
</dbReference>
<evidence type="ECO:0000259" key="2">
    <source>
        <dbReference type="Pfam" id="PF00501"/>
    </source>
</evidence>
<organism evidence="4 5">
    <name type="scientific">Saccharopolyspora erythraea</name>
    <name type="common">Streptomyces erythraeus</name>
    <dbReference type="NCBI Taxonomy" id="1836"/>
    <lineage>
        <taxon>Bacteria</taxon>
        <taxon>Bacillati</taxon>
        <taxon>Actinomycetota</taxon>
        <taxon>Actinomycetes</taxon>
        <taxon>Pseudonocardiales</taxon>
        <taxon>Pseudonocardiaceae</taxon>
        <taxon>Saccharopolyspora</taxon>
    </lineage>
</organism>
<dbReference type="InterPro" id="IPR020845">
    <property type="entry name" value="AMP-binding_CS"/>
</dbReference>
<dbReference type="Gene3D" id="3.30.300.30">
    <property type="match status" value="1"/>
</dbReference>
<dbReference type="InterPro" id="IPR045851">
    <property type="entry name" value="AMP-bd_C_sf"/>
</dbReference>
<dbReference type="PANTHER" id="PTHR43352">
    <property type="entry name" value="ACETYL-COA SYNTHETASE"/>
    <property type="match status" value="1"/>
</dbReference>
<dbReference type="Proteomes" id="UP001500729">
    <property type="component" value="Unassembled WGS sequence"/>
</dbReference>
<keyword evidence="5" id="KW-1185">Reference proteome</keyword>
<dbReference type="SUPFAM" id="SSF56801">
    <property type="entry name" value="Acetyl-CoA synthetase-like"/>
    <property type="match status" value="1"/>
</dbReference>
<accession>A0ABN1DGC2</accession>
<gene>
    <name evidence="4" type="ORF">GCM10009533_47350</name>
</gene>
<evidence type="ECO:0000256" key="1">
    <source>
        <dbReference type="ARBA" id="ARBA00022598"/>
    </source>
</evidence>
<evidence type="ECO:0000259" key="3">
    <source>
        <dbReference type="Pfam" id="PF13193"/>
    </source>
</evidence>
<dbReference type="Pfam" id="PF00501">
    <property type="entry name" value="AMP-binding"/>
    <property type="match status" value="1"/>
</dbReference>
<feature type="domain" description="AMP-binding enzyme C-terminal" evidence="3">
    <location>
        <begin position="398"/>
        <end position="476"/>
    </location>
</feature>
<reference evidence="4 5" key="1">
    <citation type="journal article" date="2019" name="Int. J. Syst. Evol. Microbiol.">
        <title>The Global Catalogue of Microorganisms (GCM) 10K type strain sequencing project: providing services to taxonomists for standard genome sequencing and annotation.</title>
        <authorList>
            <consortium name="The Broad Institute Genomics Platform"/>
            <consortium name="The Broad Institute Genome Sequencing Center for Infectious Disease"/>
            <person name="Wu L."/>
            <person name="Ma J."/>
        </authorList>
    </citation>
    <scope>NUCLEOTIDE SEQUENCE [LARGE SCALE GENOMIC DNA]</scope>
    <source>
        <strain evidence="4 5">JCM 10303</strain>
    </source>
</reference>
<dbReference type="InterPro" id="IPR042099">
    <property type="entry name" value="ANL_N_sf"/>
</dbReference>
<dbReference type="PANTHER" id="PTHR43352:SF1">
    <property type="entry name" value="ANTHRANILATE--COA LIGASE"/>
    <property type="match status" value="1"/>
</dbReference>
<dbReference type="InterPro" id="IPR025110">
    <property type="entry name" value="AMP-bd_C"/>
</dbReference>
<feature type="domain" description="AMP-dependent synthetase/ligase" evidence="2">
    <location>
        <begin position="15"/>
        <end position="340"/>
    </location>
</feature>
<comment type="caution">
    <text evidence="4">The sequence shown here is derived from an EMBL/GenBank/DDBJ whole genome shotgun (WGS) entry which is preliminary data.</text>
</comment>
<dbReference type="RefSeq" id="WP_009946668.1">
    <property type="nucleotide sequence ID" value="NZ_BAAAGS010000035.1"/>
</dbReference>
<sequence length="497" mass="52872">MNFAGDLAALATSRGWNSRPAFHTPGGSYAHGQVHDLAARAAGVLLRRGATPRSRVLVVLSDDIGWVVTFLAAARIGATPVITNPALTPEDHVLIAGDCDAALVVTTGELAGRFAAGNVVDVGELLSEAVAAEPMPPVTTDAPLYVYYTSGTTGAPKGVAYRQGSPAVYHRHIGVEAFRIGPDDVTLSVSKLYFGYGFCNTFVFPLHSGSSAVLVGDRPTPAMTEELVRRHGVTMLYSVPSGYGRLVAEADGRAFTTVRMAVSGGEQFPAEKASQTAEFLSAPLFNQLGLTEVGCAATANGFGFNRLGTVGRPVSAFELQVRDADGAVLGDQQQGELWIRPVRMTEYLNQPELTGRTLVDGWFRSGDRVSREPDGSYLHHGRMDDLEMVGGIKVSPLEVEAVLGAHPGVEEIGVAAVPDEVGATKLRAFVVPADPAQDPAVLERELIELARRRLAPFKVPRSVRTVESLPRTHSGKLRRFELRGHGTAPLDAAAHRA</sequence>
<evidence type="ECO:0000313" key="5">
    <source>
        <dbReference type="Proteomes" id="UP001500729"/>
    </source>
</evidence>